<gene>
    <name evidence="3" type="ORF">SAPIO_CDS10156</name>
</gene>
<dbReference type="RefSeq" id="XP_016639236.1">
    <property type="nucleotide sequence ID" value="XM_016783800.1"/>
</dbReference>
<feature type="domain" description="Cyanovirin-N" evidence="2">
    <location>
        <begin position="30"/>
        <end position="74"/>
    </location>
</feature>
<keyword evidence="4" id="KW-1185">Reference proteome</keyword>
<dbReference type="AlphaFoldDB" id="A0A084FWH5"/>
<proteinExistence type="predicted"/>
<dbReference type="Proteomes" id="UP000028545">
    <property type="component" value="Unassembled WGS sequence"/>
</dbReference>
<reference evidence="3 4" key="1">
    <citation type="journal article" date="2014" name="Genome Announc.">
        <title>Draft genome sequence of the pathogenic fungus Scedosporium apiospermum.</title>
        <authorList>
            <person name="Vandeputte P."/>
            <person name="Ghamrawi S."/>
            <person name="Rechenmann M."/>
            <person name="Iltis A."/>
            <person name="Giraud S."/>
            <person name="Fleury M."/>
            <person name="Thornton C."/>
            <person name="Delhaes L."/>
            <person name="Meyer W."/>
            <person name="Papon N."/>
            <person name="Bouchara J.P."/>
        </authorList>
    </citation>
    <scope>NUCLEOTIDE SEQUENCE [LARGE SCALE GENOMIC DNA]</scope>
    <source>
        <strain evidence="3 4">IHEM 14462</strain>
    </source>
</reference>
<dbReference type="Pfam" id="PF08881">
    <property type="entry name" value="CVNH"/>
    <property type="match status" value="1"/>
</dbReference>
<accession>A0A084FWH5</accession>
<keyword evidence="1" id="KW-0732">Signal</keyword>
<evidence type="ECO:0000313" key="3">
    <source>
        <dbReference type="EMBL" id="KEZ39437.1"/>
    </source>
</evidence>
<protein>
    <recommendedName>
        <fullName evidence="2">Cyanovirin-N domain-containing protein</fullName>
    </recommendedName>
</protein>
<evidence type="ECO:0000313" key="4">
    <source>
        <dbReference type="Proteomes" id="UP000028545"/>
    </source>
</evidence>
<dbReference type="Gene3D" id="2.30.60.10">
    <property type="entry name" value="Cyanovirin-N"/>
    <property type="match status" value="1"/>
</dbReference>
<dbReference type="InterPro" id="IPR036673">
    <property type="entry name" value="Cyanovirin-N_sf"/>
</dbReference>
<dbReference type="GeneID" id="27719324"/>
<dbReference type="EMBL" id="JOWA01000154">
    <property type="protein sequence ID" value="KEZ39437.1"/>
    <property type="molecule type" value="Genomic_DNA"/>
</dbReference>
<sequence>MLVNIFSSIIAAGAILASLSGVNAGEDKDFSKTCGSWRLGENHIGVALCRSSKGIMQTGLDLNQCFGNKDGQLVSMELRINGEWVNSDIDMNLYIGNFNAYFCCGTHCSKWAYKRYIDDVDEGIGIEPTTFATRATAARIDPSSAAAAAAATA</sequence>
<comment type="caution">
    <text evidence="3">The sequence shown here is derived from an EMBL/GenBank/DDBJ whole genome shotgun (WGS) entry which is preliminary data.</text>
</comment>
<evidence type="ECO:0000259" key="2">
    <source>
        <dbReference type="Pfam" id="PF08881"/>
    </source>
</evidence>
<evidence type="ECO:0000256" key="1">
    <source>
        <dbReference type="SAM" id="SignalP"/>
    </source>
</evidence>
<dbReference type="HOGENOM" id="CLU_1714351_0_0_1"/>
<dbReference type="InterPro" id="IPR011058">
    <property type="entry name" value="Cyanovirin-N"/>
</dbReference>
<dbReference type="VEuPathDB" id="FungiDB:SAPIO_CDS10156"/>
<feature type="signal peptide" evidence="1">
    <location>
        <begin position="1"/>
        <end position="24"/>
    </location>
</feature>
<feature type="chain" id="PRO_5001774975" description="Cyanovirin-N domain-containing protein" evidence="1">
    <location>
        <begin position="25"/>
        <end position="153"/>
    </location>
</feature>
<dbReference type="SUPFAM" id="SSF51322">
    <property type="entry name" value="Cyanovirin-N"/>
    <property type="match status" value="1"/>
</dbReference>
<organism evidence="3 4">
    <name type="scientific">Pseudallescheria apiosperma</name>
    <name type="common">Scedosporium apiospermum</name>
    <dbReference type="NCBI Taxonomy" id="563466"/>
    <lineage>
        <taxon>Eukaryota</taxon>
        <taxon>Fungi</taxon>
        <taxon>Dikarya</taxon>
        <taxon>Ascomycota</taxon>
        <taxon>Pezizomycotina</taxon>
        <taxon>Sordariomycetes</taxon>
        <taxon>Hypocreomycetidae</taxon>
        <taxon>Microascales</taxon>
        <taxon>Microascaceae</taxon>
        <taxon>Scedosporium</taxon>
    </lineage>
</organism>
<name>A0A084FWH5_PSEDA</name>
<dbReference type="OrthoDB" id="4672515at2759"/>
<dbReference type="KEGG" id="sapo:SAPIO_CDS10156"/>